<gene>
    <name evidence="5" type="ORF">ADK38_29840</name>
</gene>
<dbReference type="PANTHER" id="PTHR22754:SF32">
    <property type="entry name" value="DISCO-INTERACTING PROTEIN 2"/>
    <property type="match status" value="1"/>
</dbReference>
<evidence type="ECO:0000259" key="4">
    <source>
        <dbReference type="Pfam" id="PF00501"/>
    </source>
</evidence>
<evidence type="ECO:0000313" key="5">
    <source>
        <dbReference type="EMBL" id="KOG86649.1"/>
    </source>
</evidence>
<evidence type="ECO:0000256" key="2">
    <source>
        <dbReference type="ARBA" id="ARBA00022598"/>
    </source>
</evidence>
<dbReference type="PROSITE" id="PS00455">
    <property type="entry name" value="AMP_BINDING"/>
    <property type="match status" value="1"/>
</dbReference>
<evidence type="ECO:0000256" key="1">
    <source>
        <dbReference type="ARBA" id="ARBA00006432"/>
    </source>
</evidence>
<dbReference type="InterPro" id="IPR040097">
    <property type="entry name" value="FAAL/FAAC"/>
</dbReference>
<organism evidence="5 6">
    <name type="scientific">Streptomyces varsoviensis</name>
    <dbReference type="NCBI Taxonomy" id="67373"/>
    <lineage>
        <taxon>Bacteria</taxon>
        <taxon>Bacillati</taxon>
        <taxon>Actinomycetota</taxon>
        <taxon>Actinomycetes</taxon>
        <taxon>Kitasatosporales</taxon>
        <taxon>Streptomycetaceae</taxon>
        <taxon>Streptomyces</taxon>
    </lineage>
</organism>
<dbReference type="InterPro" id="IPR042099">
    <property type="entry name" value="ANL_N_sf"/>
</dbReference>
<feature type="transmembrane region" description="Helical" evidence="3">
    <location>
        <begin position="193"/>
        <end position="211"/>
    </location>
</feature>
<dbReference type="Gene3D" id="3.30.300.30">
    <property type="match status" value="1"/>
</dbReference>
<proteinExistence type="inferred from homology"/>
<dbReference type="InterPro" id="IPR020845">
    <property type="entry name" value="AMP-binding_CS"/>
</dbReference>
<dbReference type="Gene3D" id="3.40.50.12780">
    <property type="entry name" value="N-terminal domain of ligase-like"/>
    <property type="match status" value="1"/>
</dbReference>
<protein>
    <submittedName>
        <fullName evidence="5">Peptide synthetase</fullName>
    </submittedName>
</protein>
<dbReference type="Pfam" id="PF00501">
    <property type="entry name" value="AMP-binding"/>
    <property type="match status" value="1"/>
</dbReference>
<comment type="similarity">
    <text evidence="1">Belongs to the ATP-dependent AMP-binding enzyme family.</text>
</comment>
<feature type="domain" description="AMP-dependent synthetase/ligase" evidence="4">
    <location>
        <begin position="9"/>
        <end position="383"/>
    </location>
</feature>
<dbReference type="CDD" id="cd05931">
    <property type="entry name" value="FAAL"/>
    <property type="match status" value="1"/>
</dbReference>
<dbReference type="EMBL" id="LGUT01002701">
    <property type="protein sequence ID" value="KOG86649.1"/>
    <property type="molecule type" value="Genomic_DNA"/>
</dbReference>
<dbReference type="SUPFAM" id="SSF56801">
    <property type="entry name" value="Acetyl-CoA synthetase-like"/>
    <property type="match status" value="1"/>
</dbReference>
<evidence type="ECO:0000313" key="6">
    <source>
        <dbReference type="Proteomes" id="UP000037020"/>
    </source>
</evidence>
<keyword evidence="2" id="KW-0436">Ligase</keyword>
<name>A0ABR5IZS2_9ACTN</name>
<dbReference type="PANTHER" id="PTHR22754">
    <property type="entry name" value="DISCO-INTERACTING PROTEIN 2 DIP2 -RELATED"/>
    <property type="match status" value="1"/>
</dbReference>
<keyword evidence="3" id="KW-1133">Transmembrane helix</keyword>
<dbReference type="Proteomes" id="UP000037020">
    <property type="component" value="Unassembled WGS sequence"/>
</dbReference>
<reference evidence="5 6" key="1">
    <citation type="submission" date="2015-07" db="EMBL/GenBank/DDBJ databases">
        <authorList>
            <person name="Ju K.-S."/>
            <person name="Doroghazi J.R."/>
            <person name="Metcalf W.W."/>
        </authorList>
    </citation>
    <scope>NUCLEOTIDE SEQUENCE [LARGE SCALE GENOMIC DNA]</scope>
    <source>
        <strain evidence="5 6">NRRL B-3589</strain>
    </source>
</reference>
<dbReference type="InterPro" id="IPR000873">
    <property type="entry name" value="AMP-dep_synth/lig_dom"/>
</dbReference>
<evidence type="ECO:0000256" key="3">
    <source>
        <dbReference type="SAM" id="Phobius"/>
    </source>
</evidence>
<dbReference type="InterPro" id="IPR045851">
    <property type="entry name" value="AMP-bd_C_sf"/>
</dbReference>
<keyword evidence="3" id="KW-0472">Membrane</keyword>
<comment type="caution">
    <text evidence="5">The sequence shown here is derived from an EMBL/GenBank/DDBJ whole genome shotgun (WGS) entry which is preliminary data.</text>
</comment>
<feature type="transmembrane region" description="Helical" evidence="3">
    <location>
        <begin position="47"/>
        <end position="68"/>
    </location>
</feature>
<keyword evidence="3" id="KW-0812">Transmembrane</keyword>
<sequence length="558" mass="60823">MKSLDGAPEDDTWTYAELDAEARKAAAWLQAHCATGDRVLLLYPEGLHFTAAFLGCLYAGMVAVPSSLPGQYVYQRRRVTAIADDAGASAILTDTATLPSVREWAEAEGRTATALAATDTTALADPDAWIRPAQDRDTLALLQYTSGSTGDPKGVMVSHGNLLHNAMCLTKPFGITDRGRFGSWIPHYHDMGLMALIVPPLLLGGACVLMSPTTFLKRPHWWLKMIDVYDLDWSPAPNFAYELCARMITDEQLAGLDLSRWTYAPNGSEPVQAATLTAFAKRFAPAGFRGDAFAPCYGLAESTVFVSGTGPREPVVRRADAEALANDEFRVVEGSRPGRDVVSNGRADEYDVRVVDPRTLEPLPEGRVGEIWLRGPSVAHGYWGNDAATREVFRARTADGQEGFLRTGDLGTLHHDEILTTGRLKEVLIIRGRNLYPQDIEYELRAQHAELVGLFGAAFSVPYRQDTGATENLLVIAHELRGRHAEADMARLASDIKRTVSREFGASASGVVLVRRGGIRRTTSGKIQRTAMRDLLLAGGLNTVHLDADPKLRTLLDA</sequence>
<accession>A0ABR5IZS2</accession>
<keyword evidence="6" id="KW-1185">Reference proteome</keyword>